<comment type="caution">
    <text evidence="9">The sequence shown here is derived from an EMBL/GenBank/DDBJ whole genome shotgun (WGS) entry which is preliminary data.</text>
</comment>
<keyword evidence="3" id="KW-0805">Transcription regulation</keyword>
<comment type="subcellular location">
    <subcellularLocation>
        <location evidence="1">Nucleus</location>
    </subcellularLocation>
</comment>
<dbReference type="GO" id="GO:0005634">
    <property type="term" value="C:nucleus"/>
    <property type="evidence" value="ECO:0007669"/>
    <property type="project" value="UniProtKB-SubCell"/>
</dbReference>
<dbReference type="CDD" id="cd00067">
    <property type="entry name" value="GAL4"/>
    <property type="match status" value="1"/>
</dbReference>
<dbReference type="OMA" id="QAWEVMS"/>
<dbReference type="InterPro" id="IPR036864">
    <property type="entry name" value="Zn2-C6_fun-type_DNA-bd_sf"/>
</dbReference>
<name>A0A1V6P867_PENDC</name>
<dbReference type="CDD" id="cd12148">
    <property type="entry name" value="fungal_TF_MHR"/>
    <property type="match status" value="1"/>
</dbReference>
<dbReference type="PROSITE" id="PS50048">
    <property type="entry name" value="ZN2_CY6_FUNGAL_2"/>
    <property type="match status" value="1"/>
</dbReference>
<dbReference type="EMBL" id="MDYL01000018">
    <property type="protein sequence ID" value="OQD72912.1"/>
    <property type="molecule type" value="Genomic_DNA"/>
</dbReference>
<evidence type="ECO:0000256" key="6">
    <source>
        <dbReference type="ARBA" id="ARBA00023242"/>
    </source>
</evidence>
<dbReference type="InterPro" id="IPR001138">
    <property type="entry name" value="Zn2Cys6_DnaBD"/>
</dbReference>
<dbReference type="InterPro" id="IPR007219">
    <property type="entry name" value="XnlR_reg_dom"/>
</dbReference>
<proteinExistence type="predicted"/>
<keyword evidence="10" id="KW-1185">Reference proteome</keyword>
<evidence type="ECO:0000256" key="7">
    <source>
        <dbReference type="SAM" id="MobiDB-lite"/>
    </source>
</evidence>
<evidence type="ECO:0000256" key="2">
    <source>
        <dbReference type="ARBA" id="ARBA00022723"/>
    </source>
</evidence>
<dbReference type="Gene3D" id="4.10.240.10">
    <property type="entry name" value="Zn(2)-C6 fungal-type DNA-binding domain"/>
    <property type="match status" value="1"/>
</dbReference>
<gene>
    <name evidence="9" type="ORF">PENDEC_c018G00671</name>
</gene>
<dbReference type="SMART" id="SM00066">
    <property type="entry name" value="GAL4"/>
    <property type="match status" value="1"/>
</dbReference>
<dbReference type="PANTHER" id="PTHR31001">
    <property type="entry name" value="UNCHARACTERIZED TRANSCRIPTIONAL REGULATORY PROTEIN"/>
    <property type="match status" value="1"/>
</dbReference>
<dbReference type="InterPro" id="IPR050613">
    <property type="entry name" value="Sec_Metabolite_Reg"/>
</dbReference>
<keyword evidence="2" id="KW-0479">Metal-binding</keyword>
<evidence type="ECO:0000256" key="1">
    <source>
        <dbReference type="ARBA" id="ARBA00004123"/>
    </source>
</evidence>
<evidence type="ECO:0000256" key="5">
    <source>
        <dbReference type="ARBA" id="ARBA00023163"/>
    </source>
</evidence>
<organism evidence="9 10">
    <name type="scientific">Penicillium decumbens</name>
    <dbReference type="NCBI Taxonomy" id="69771"/>
    <lineage>
        <taxon>Eukaryota</taxon>
        <taxon>Fungi</taxon>
        <taxon>Dikarya</taxon>
        <taxon>Ascomycota</taxon>
        <taxon>Pezizomycotina</taxon>
        <taxon>Eurotiomycetes</taxon>
        <taxon>Eurotiomycetidae</taxon>
        <taxon>Eurotiales</taxon>
        <taxon>Aspergillaceae</taxon>
        <taxon>Penicillium</taxon>
    </lineage>
</organism>
<reference evidence="10" key="1">
    <citation type="journal article" date="2017" name="Nat. Microbiol.">
        <title>Global analysis of biosynthetic gene clusters reveals vast potential of secondary metabolite production in Penicillium species.</title>
        <authorList>
            <person name="Nielsen J.C."/>
            <person name="Grijseels S."/>
            <person name="Prigent S."/>
            <person name="Ji B."/>
            <person name="Dainat J."/>
            <person name="Nielsen K.F."/>
            <person name="Frisvad J.C."/>
            <person name="Workman M."/>
            <person name="Nielsen J."/>
        </authorList>
    </citation>
    <scope>NUCLEOTIDE SEQUENCE [LARGE SCALE GENOMIC DNA]</scope>
    <source>
        <strain evidence="10">IBT 11843</strain>
    </source>
</reference>
<dbReference type="GO" id="GO:0008270">
    <property type="term" value="F:zinc ion binding"/>
    <property type="evidence" value="ECO:0007669"/>
    <property type="project" value="InterPro"/>
</dbReference>
<keyword evidence="6" id="KW-0539">Nucleus</keyword>
<accession>A0A1V6P867</accession>
<dbReference type="Pfam" id="PF04082">
    <property type="entry name" value="Fungal_trans"/>
    <property type="match status" value="1"/>
</dbReference>
<sequence>MPNMPPDFDPSASSAPPLVSSRSPKAQRTLACVLCQQRKVKCDRKFPCFSCLKSKAQCVPAASSPRQRKRRFPERELLERIRKYEDLLRQNKITFEQLHTSASGNKHFPGTADCHYLDDEQPGSMSIDQSFPLTTETPKIREAKNFWHAMRTQGFPQNDNESESSHDELSPDGVKRAWDQLFAEHDNLLLFGSRKTAVELSTLHPEPVQLFRLWQIYLDNVDPLLKVTHTPSLQALLIEAASNIAGISPTFEALMFGIYSIAIMSLTTDECQTAFGSSREELLTKYQFGCQQALLDCGYLRTGDRECLTAFYLFLVSIGRSTDPRSMSSMLGIAMRIAHRIGIHSEAACSKHSPLEAEMCRRLWWSFKLFDTRIGELADYKNVALAPTWDCKTPLNVNDSDIRAGMKNPPLVMNTSSEAIFVVVRSELYEFVRHAKFYFDYTTPNFVSATSDAQHRSNPEDSELDALESMIEDKYLKFCNPENPLHFMTIWATRTYIAKCRLVEHYSKLLESSSYLTERRRDFAVFHAMEMLEGDTKIMTSPLTKGFIWHANFHFPLPAYIHILQDLKRRPTHSQAEKAWEVMSDNFDARFDISQTIGNPHFRMFARLVLPAWEACNAAPSRLERPTVPPRIVSCILDGMAKKPGDSQDASSEQPKSHDSIEMSIDDSTMPMPMGSGSHSLLCGGESNGLTGTDLGLPGNALSDIDFNQLDCALIDWESAGLPNWCSW</sequence>
<feature type="domain" description="Zn(2)-C6 fungal-type" evidence="8">
    <location>
        <begin position="31"/>
        <end position="59"/>
    </location>
</feature>
<keyword evidence="4" id="KW-0238">DNA-binding</keyword>
<dbReference type="OrthoDB" id="2269373at2759"/>
<dbReference type="GO" id="GO:0006351">
    <property type="term" value="P:DNA-templated transcription"/>
    <property type="evidence" value="ECO:0007669"/>
    <property type="project" value="InterPro"/>
</dbReference>
<evidence type="ECO:0000256" key="3">
    <source>
        <dbReference type="ARBA" id="ARBA00023015"/>
    </source>
</evidence>
<dbReference type="PANTHER" id="PTHR31001:SF45">
    <property type="entry name" value="ZN(II)2CYS6 TRANSCRIPTION FACTOR (EUROFUNG)"/>
    <property type="match status" value="1"/>
</dbReference>
<feature type="compositionally biased region" description="Low complexity" evidence="7">
    <location>
        <begin position="9"/>
        <end position="22"/>
    </location>
</feature>
<protein>
    <recommendedName>
        <fullName evidence="8">Zn(2)-C6 fungal-type domain-containing protein</fullName>
    </recommendedName>
</protein>
<dbReference type="STRING" id="69771.A0A1V6P867"/>
<dbReference type="Proteomes" id="UP000191522">
    <property type="component" value="Unassembled WGS sequence"/>
</dbReference>
<dbReference type="GO" id="GO:0003677">
    <property type="term" value="F:DNA binding"/>
    <property type="evidence" value="ECO:0007669"/>
    <property type="project" value="UniProtKB-KW"/>
</dbReference>
<feature type="region of interest" description="Disordered" evidence="7">
    <location>
        <begin position="642"/>
        <end position="670"/>
    </location>
</feature>
<evidence type="ECO:0000313" key="10">
    <source>
        <dbReference type="Proteomes" id="UP000191522"/>
    </source>
</evidence>
<evidence type="ECO:0000256" key="4">
    <source>
        <dbReference type="ARBA" id="ARBA00023125"/>
    </source>
</evidence>
<dbReference type="Pfam" id="PF00172">
    <property type="entry name" value="Zn_clus"/>
    <property type="match status" value="1"/>
</dbReference>
<feature type="region of interest" description="Disordered" evidence="7">
    <location>
        <begin position="1"/>
        <end position="22"/>
    </location>
</feature>
<evidence type="ECO:0000259" key="8">
    <source>
        <dbReference type="PROSITE" id="PS50048"/>
    </source>
</evidence>
<dbReference type="GO" id="GO:0000981">
    <property type="term" value="F:DNA-binding transcription factor activity, RNA polymerase II-specific"/>
    <property type="evidence" value="ECO:0007669"/>
    <property type="project" value="InterPro"/>
</dbReference>
<keyword evidence="5" id="KW-0804">Transcription</keyword>
<dbReference type="AlphaFoldDB" id="A0A1V6P867"/>
<dbReference type="SUPFAM" id="SSF57701">
    <property type="entry name" value="Zn2/Cys6 DNA-binding domain"/>
    <property type="match status" value="1"/>
</dbReference>
<evidence type="ECO:0000313" key="9">
    <source>
        <dbReference type="EMBL" id="OQD72912.1"/>
    </source>
</evidence>